<name>A0A4V5V0F5_9ACTN</name>
<organism evidence="1 2">
    <name type="scientific">Herbidospora galbida</name>
    <dbReference type="NCBI Taxonomy" id="2575442"/>
    <lineage>
        <taxon>Bacteria</taxon>
        <taxon>Bacillati</taxon>
        <taxon>Actinomycetota</taxon>
        <taxon>Actinomycetes</taxon>
        <taxon>Streptosporangiales</taxon>
        <taxon>Streptosporangiaceae</taxon>
        <taxon>Herbidospora</taxon>
    </lineage>
</organism>
<dbReference type="Proteomes" id="UP000308705">
    <property type="component" value="Unassembled WGS sequence"/>
</dbReference>
<gene>
    <name evidence="1" type="ORF">FDA94_00830</name>
</gene>
<evidence type="ECO:0000313" key="1">
    <source>
        <dbReference type="EMBL" id="TKK91383.1"/>
    </source>
</evidence>
<reference evidence="1 2" key="1">
    <citation type="submission" date="2019-04" db="EMBL/GenBank/DDBJ databases">
        <title>Herbidospora sp. NEAU-GS14.nov., a novel actinomycete isolated from soil.</title>
        <authorList>
            <person name="Han L."/>
        </authorList>
    </citation>
    <scope>NUCLEOTIDE SEQUENCE [LARGE SCALE GENOMIC DNA]</scope>
    <source>
        <strain evidence="1 2">NEAU-GS14</strain>
    </source>
</reference>
<protein>
    <submittedName>
        <fullName evidence="1">Uncharacterized protein</fullName>
    </submittedName>
</protein>
<dbReference type="AlphaFoldDB" id="A0A4V5V0F5"/>
<proteinExistence type="predicted"/>
<sequence>MKTWSLIEEPIRVRRIAGPASPLYTLGENGAHRLTTALLAALPGVWAIIEQEVLPLRVRPHQVRIRNAEAGALPACWRGLMSRGLVTGRLEEDVSQPTLSTLHLDDSAALWLLGPARSAVAWAATYDHAYPGALADLGIAPEVYADARSWTTWLTA</sequence>
<comment type="caution">
    <text evidence="1">The sequence shown here is derived from an EMBL/GenBank/DDBJ whole genome shotgun (WGS) entry which is preliminary data.</text>
</comment>
<dbReference type="OrthoDB" id="4289440at2"/>
<dbReference type="EMBL" id="SZQA01000001">
    <property type="protein sequence ID" value="TKK91383.1"/>
    <property type="molecule type" value="Genomic_DNA"/>
</dbReference>
<accession>A0A4V5V0F5</accession>
<evidence type="ECO:0000313" key="2">
    <source>
        <dbReference type="Proteomes" id="UP000308705"/>
    </source>
</evidence>
<keyword evidence="2" id="KW-1185">Reference proteome</keyword>
<dbReference type="RefSeq" id="WP_137245071.1">
    <property type="nucleotide sequence ID" value="NZ_SZQA01000001.1"/>
</dbReference>